<proteinExistence type="predicted"/>
<dbReference type="AlphaFoldDB" id="A0AAW1Q629"/>
<dbReference type="EMBL" id="JALJOR010000005">
    <property type="protein sequence ID" value="KAK9816752.1"/>
    <property type="molecule type" value="Genomic_DNA"/>
</dbReference>
<evidence type="ECO:0000313" key="3">
    <source>
        <dbReference type="Proteomes" id="UP001489004"/>
    </source>
</evidence>
<dbReference type="GO" id="GO:0006596">
    <property type="term" value="P:polyamine biosynthetic process"/>
    <property type="evidence" value="ECO:0007669"/>
    <property type="project" value="UniProtKB-KW"/>
</dbReference>
<comment type="caution">
    <text evidence="2">The sequence shown here is derived from an EMBL/GenBank/DDBJ whole genome shotgun (WGS) entry which is preliminary data.</text>
</comment>
<evidence type="ECO:0000256" key="1">
    <source>
        <dbReference type="ARBA" id="ARBA00023115"/>
    </source>
</evidence>
<organism evidence="2 3">
    <name type="scientific">[Myrmecia] bisecta</name>
    <dbReference type="NCBI Taxonomy" id="41462"/>
    <lineage>
        <taxon>Eukaryota</taxon>
        <taxon>Viridiplantae</taxon>
        <taxon>Chlorophyta</taxon>
        <taxon>core chlorophytes</taxon>
        <taxon>Trebouxiophyceae</taxon>
        <taxon>Trebouxiales</taxon>
        <taxon>Trebouxiaceae</taxon>
        <taxon>Myrmecia</taxon>
    </lineage>
</organism>
<dbReference type="InterPro" id="IPR029063">
    <property type="entry name" value="SAM-dependent_MTases_sf"/>
</dbReference>
<dbReference type="SUPFAM" id="SSF53335">
    <property type="entry name" value="S-adenosyl-L-methionine-dependent methyltransferases"/>
    <property type="match status" value="2"/>
</dbReference>
<protein>
    <recommendedName>
        <fullName evidence="4">PABS domain-containing protein</fullName>
    </recommendedName>
</protein>
<dbReference type="GO" id="GO:0010487">
    <property type="term" value="F:thermospermine synthase activity"/>
    <property type="evidence" value="ECO:0007669"/>
    <property type="project" value="TreeGrafter"/>
</dbReference>
<keyword evidence="3" id="KW-1185">Reference proteome</keyword>
<dbReference type="Proteomes" id="UP001489004">
    <property type="component" value="Unassembled WGS sequence"/>
</dbReference>
<accession>A0AAW1Q629</accession>
<dbReference type="PANTHER" id="PTHR43317:SF1">
    <property type="entry name" value="THERMOSPERMINE SYNTHASE ACAULIS5"/>
    <property type="match status" value="1"/>
</dbReference>
<keyword evidence="1" id="KW-0620">Polyamine biosynthesis</keyword>
<evidence type="ECO:0000313" key="2">
    <source>
        <dbReference type="EMBL" id="KAK9816752.1"/>
    </source>
</evidence>
<evidence type="ECO:0008006" key="4">
    <source>
        <dbReference type="Google" id="ProtNLM"/>
    </source>
</evidence>
<dbReference type="Gene3D" id="3.40.50.150">
    <property type="entry name" value="Vaccinia Virus protein VP39"/>
    <property type="match status" value="2"/>
</dbReference>
<reference evidence="2 3" key="1">
    <citation type="journal article" date="2024" name="Nat. Commun.">
        <title>Phylogenomics reveals the evolutionary origins of lichenization in chlorophyte algae.</title>
        <authorList>
            <person name="Puginier C."/>
            <person name="Libourel C."/>
            <person name="Otte J."/>
            <person name="Skaloud P."/>
            <person name="Haon M."/>
            <person name="Grisel S."/>
            <person name="Petersen M."/>
            <person name="Berrin J.G."/>
            <person name="Delaux P.M."/>
            <person name="Dal Grande F."/>
            <person name="Keller J."/>
        </authorList>
    </citation>
    <scope>NUCLEOTIDE SEQUENCE [LARGE SCALE GENOMIC DNA]</scope>
    <source>
        <strain evidence="2 3">SAG 2043</strain>
    </source>
</reference>
<dbReference type="PANTHER" id="PTHR43317">
    <property type="entry name" value="THERMOSPERMINE SYNTHASE ACAULIS5"/>
    <property type="match status" value="1"/>
</dbReference>
<sequence>MVVQFPEKANPPILNGCRALFLNAGGNVHSMIRKDRVLTGEVWDQLAILPGLVPEGPVGLLGLGAATVAHIIRRYWPERVMHGWELDAKVLDIAREYLEMSRLEGYGCLVAHVGDALSDEATVEGGFAGVIVDIFADNALVPALTQEATWRSLRSRLRPGGRIITNLGLVPSTDLDAPAYQTLRAMHRVFDGAVMVHELESDYTLNMLALTGKPLGEADWQASLPADLVPRPGSWLFQFSSAYNPNIAVVQFPEGFNPPLLSGSRALFLDRSGNVHSLYNKDRVITGQYWDQLAVLPAFVSEGPIAVLGLGAGTVAHILHKYWPERVMHGWELDQVVVQVCRDFMGLRELEERGAVVVHCANAFDEDATVEGGFAGILVDLFANAELLPELALESTWMQLQSRLRPGGRIIINLGPPPKDIDSLPYKTLAAMHAVFDGKVMCQVVATDDCNNAVAMTGDVPEPGWLDLVPKFLQEDADSWRTWMPALQF</sequence>
<name>A0AAW1Q629_9CHLO</name>
<gene>
    <name evidence="2" type="ORF">WJX72_004639</name>
</gene>